<accession>A0A239GHF4</accession>
<protein>
    <submittedName>
        <fullName evidence="1">Outer membrane protein beta-barrel domain-containing protein</fullName>
    </submittedName>
</protein>
<reference evidence="1 2" key="1">
    <citation type="submission" date="2017-06" db="EMBL/GenBank/DDBJ databases">
        <authorList>
            <person name="Kim H.J."/>
            <person name="Triplett B.A."/>
        </authorList>
    </citation>
    <scope>NUCLEOTIDE SEQUENCE [LARGE SCALE GENOMIC DNA]</scope>
    <source>
        <strain evidence="1 2">DSM 19307</strain>
    </source>
</reference>
<dbReference type="AlphaFoldDB" id="A0A239GHF4"/>
<dbReference type="SUPFAM" id="SSF56925">
    <property type="entry name" value="OMPA-like"/>
    <property type="match status" value="1"/>
</dbReference>
<dbReference type="EMBL" id="FZPD01000002">
    <property type="protein sequence ID" value="SNS68627.1"/>
    <property type="molecule type" value="Genomic_DNA"/>
</dbReference>
<dbReference type="RefSeq" id="WP_089355623.1">
    <property type="nucleotide sequence ID" value="NZ_FZPD01000002.1"/>
</dbReference>
<gene>
    <name evidence="1" type="ORF">SAMN05421640_0848</name>
</gene>
<organism evidence="1 2">
    <name type="scientific">Ekhidna lutea</name>
    <dbReference type="NCBI Taxonomy" id="447679"/>
    <lineage>
        <taxon>Bacteria</taxon>
        <taxon>Pseudomonadati</taxon>
        <taxon>Bacteroidota</taxon>
        <taxon>Cytophagia</taxon>
        <taxon>Cytophagales</taxon>
        <taxon>Reichenbachiellaceae</taxon>
        <taxon>Ekhidna</taxon>
    </lineage>
</organism>
<evidence type="ECO:0000313" key="2">
    <source>
        <dbReference type="Proteomes" id="UP000198393"/>
    </source>
</evidence>
<proteinExistence type="predicted"/>
<evidence type="ECO:0000313" key="1">
    <source>
        <dbReference type="EMBL" id="SNS68627.1"/>
    </source>
</evidence>
<name>A0A239GHF4_EKHLU</name>
<dbReference type="OrthoDB" id="957545at2"/>
<keyword evidence="2" id="KW-1185">Reference proteome</keyword>
<dbReference type="InterPro" id="IPR011250">
    <property type="entry name" value="OMP/PagP_B-barrel"/>
</dbReference>
<sequence length="272" mass="31014">MRGILSFCLVTCLASVAYTQYWFGPKVGVSYIDHVYQDKLYKDTFDVKPNVNMQYGVAMSYTATDMYAVYGELVYERIGKRVNDIRSGGEDVNMSMTNHFLSAPVMLRVTLGTVPFHYYVNGGPRLSYWLGGSGKQFLTEFVENLPDPEDTDAAIKDYTIKFDRSKVETNGNTAYIDRPNRLQFGLTVGGGMFFDIQGGARLQLDFRYTWVHSNMGSNSGPDDINFNYENYRENFEYYHNIATVGVAYLFGYNSELKRKGKSTSKESNKRKK</sequence>
<dbReference type="Proteomes" id="UP000198393">
    <property type="component" value="Unassembled WGS sequence"/>
</dbReference>